<name>A0ABT4ZXH8_9CYAN</name>
<organism evidence="1 2">
    <name type="scientific">Sphaerospermopsis kisseleviana CS-549</name>
    <dbReference type="NCBI Taxonomy" id="3021783"/>
    <lineage>
        <taxon>Bacteria</taxon>
        <taxon>Bacillati</taxon>
        <taxon>Cyanobacteriota</taxon>
        <taxon>Cyanophyceae</taxon>
        <taxon>Nostocales</taxon>
        <taxon>Aphanizomenonaceae</taxon>
        <taxon>Sphaerospermopsis</taxon>
        <taxon>Sphaerospermopsis kisseleviana</taxon>
    </lineage>
</organism>
<dbReference type="Proteomes" id="UP001211711">
    <property type="component" value="Unassembled WGS sequence"/>
</dbReference>
<comment type="caution">
    <text evidence="1">The sequence shown here is derived from an EMBL/GenBank/DDBJ whole genome shotgun (WGS) entry which is preliminary data.</text>
</comment>
<evidence type="ECO:0000313" key="1">
    <source>
        <dbReference type="EMBL" id="MDB9444138.1"/>
    </source>
</evidence>
<feature type="non-terminal residue" evidence="1">
    <location>
        <position position="1"/>
    </location>
</feature>
<sequence>HERITSWENPIDKAVWQLKQVCQELPSRPITLWDIEYGCAPFVIKTAEINADKLMRLRSNLLTFVWGSFTFTKAGKLGNQMGWLVSKSLK</sequence>
<evidence type="ECO:0008006" key="3">
    <source>
        <dbReference type="Google" id="ProtNLM"/>
    </source>
</evidence>
<gene>
    <name evidence="1" type="ORF">PN497_22705</name>
</gene>
<dbReference type="EMBL" id="JAQMTI010000286">
    <property type="protein sequence ID" value="MDB9444138.1"/>
    <property type="molecule type" value="Genomic_DNA"/>
</dbReference>
<keyword evidence="2" id="KW-1185">Reference proteome</keyword>
<reference evidence="1 2" key="1">
    <citation type="submission" date="2023-01" db="EMBL/GenBank/DDBJ databases">
        <title>Genomes from the Australian National Cyanobacteria Reference Collection.</title>
        <authorList>
            <person name="Willis A."/>
            <person name="Lee E.M.F."/>
        </authorList>
    </citation>
    <scope>NUCLEOTIDE SEQUENCE [LARGE SCALE GENOMIC DNA]</scope>
    <source>
        <strain evidence="1 2">CS-549</strain>
    </source>
</reference>
<accession>A0ABT4ZXH8</accession>
<protein>
    <recommendedName>
        <fullName evidence="3">Transposase</fullName>
    </recommendedName>
</protein>
<proteinExistence type="predicted"/>
<evidence type="ECO:0000313" key="2">
    <source>
        <dbReference type="Proteomes" id="UP001211711"/>
    </source>
</evidence>